<dbReference type="EMBL" id="MF979564">
    <property type="protein sequence ID" value="ATS94000.1"/>
    <property type="molecule type" value="Genomic_DNA"/>
</dbReference>
<protein>
    <submittedName>
        <fullName evidence="1">Uncharacterized protein</fullName>
    </submittedName>
</protein>
<dbReference type="Proteomes" id="UP000240663">
    <property type="component" value="Segment"/>
</dbReference>
<gene>
    <name evidence="1" type="ORF">P13BB106kb_p016</name>
</gene>
<reference evidence="1 2" key="1">
    <citation type="submission" date="2017-09" db="EMBL/GenBank/DDBJ databases">
        <title>Complete genome sequence of bacteriophage (DU_PP_V) infecting Pectobacterium spp.</title>
        <authorList>
            <person name="Park T.-H."/>
        </authorList>
    </citation>
    <scope>NUCLEOTIDE SEQUENCE [LARGE SCALE GENOMIC DNA]</scope>
</reference>
<proteinExistence type="predicted"/>
<sequence>MIIVDISRIKVNGRYIVVELPHDAIDIRRTALTFAPQAEGMTATDWLSLFKEYAEVFNAKTIESTNLIRTLNSQGFVLLDVSFLGLEPMFPAGKMPLDIIAMGAEFNHVSDSLRFAVQNAQSLGVK</sequence>
<accession>A0A2D2W740</accession>
<keyword evidence="2" id="KW-1185">Reference proteome</keyword>
<evidence type="ECO:0000313" key="2">
    <source>
        <dbReference type="Proteomes" id="UP000240663"/>
    </source>
</evidence>
<name>A0A2D2W740_9CAUD</name>
<organism evidence="1 2">
    <name type="scientific">Pectobacterium phage DU_PP_V</name>
    <dbReference type="NCBI Taxonomy" id="2041492"/>
    <lineage>
        <taxon>Viruses</taxon>
        <taxon>Duplodnaviria</taxon>
        <taxon>Heunggongvirae</taxon>
        <taxon>Uroviricota</taxon>
        <taxon>Caudoviricetes</taxon>
        <taxon>Demerecviridae</taxon>
        <taxon>Mccorquodalevirinae</taxon>
        <taxon>Hongcheonvirus</taxon>
        <taxon>Hongcheonvirus DUPPV</taxon>
    </lineage>
</organism>
<evidence type="ECO:0000313" key="1">
    <source>
        <dbReference type="EMBL" id="ATS94000.1"/>
    </source>
</evidence>